<evidence type="ECO:0000256" key="3">
    <source>
        <dbReference type="ARBA" id="ARBA00023239"/>
    </source>
</evidence>
<keyword evidence="3" id="KW-0456">Lyase</keyword>
<dbReference type="SUPFAM" id="SSF55073">
    <property type="entry name" value="Nucleotide cyclase"/>
    <property type="match status" value="1"/>
</dbReference>
<protein>
    <recommendedName>
        <fullName evidence="6">Guanylate cyclase domain-containing protein</fullName>
    </recommendedName>
</protein>
<dbReference type="GO" id="GO:0004016">
    <property type="term" value="F:adenylate cyclase activity"/>
    <property type="evidence" value="ECO:0007669"/>
    <property type="project" value="TreeGrafter"/>
</dbReference>
<accession>A0AAV7JA04</accession>
<dbReference type="PANTHER" id="PTHR16305:SF28">
    <property type="entry name" value="GUANYLATE CYCLASE DOMAIN-CONTAINING PROTEIN"/>
    <property type="match status" value="1"/>
</dbReference>
<organism evidence="7 8">
    <name type="scientific">Cotesia glomerata</name>
    <name type="common">Lepidopteran parasitic wasp</name>
    <name type="synonym">Apanteles glomeratus</name>
    <dbReference type="NCBI Taxonomy" id="32391"/>
    <lineage>
        <taxon>Eukaryota</taxon>
        <taxon>Metazoa</taxon>
        <taxon>Ecdysozoa</taxon>
        <taxon>Arthropoda</taxon>
        <taxon>Hexapoda</taxon>
        <taxon>Insecta</taxon>
        <taxon>Pterygota</taxon>
        <taxon>Neoptera</taxon>
        <taxon>Endopterygota</taxon>
        <taxon>Hymenoptera</taxon>
        <taxon>Apocrita</taxon>
        <taxon>Ichneumonoidea</taxon>
        <taxon>Braconidae</taxon>
        <taxon>Microgastrinae</taxon>
        <taxon>Cotesia</taxon>
    </lineage>
</organism>
<dbReference type="PROSITE" id="PS50005">
    <property type="entry name" value="TPR"/>
    <property type="match status" value="1"/>
</dbReference>
<evidence type="ECO:0000256" key="1">
    <source>
        <dbReference type="ARBA" id="ARBA00022741"/>
    </source>
</evidence>
<dbReference type="CDD" id="cd07302">
    <property type="entry name" value="CHD"/>
    <property type="match status" value="1"/>
</dbReference>
<comment type="caution">
    <text evidence="7">The sequence shown here is derived from an EMBL/GenBank/DDBJ whole genome shotgun (WGS) entry which is preliminary data.</text>
</comment>
<dbReference type="SUPFAM" id="SSF52540">
    <property type="entry name" value="P-loop containing nucleoside triphosphate hydrolases"/>
    <property type="match status" value="1"/>
</dbReference>
<evidence type="ECO:0000256" key="4">
    <source>
        <dbReference type="PROSITE-ProRule" id="PRU00339"/>
    </source>
</evidence>
<dbReference type="GO" id="GO:0005737">
    <property type="term" value="C:cytoplasm"/>
    <property type="evidence" value="ECO:0007669"/>
    <property type="project" value="TreeGrafter"/>
</dbReference>
<dbReference type="PANTHER" id="PTHR16305">
    <property type="entry name" value="TESTICULAR SOLUBLE ADENYLYL CYCLASE"/>
    <property type="match status" value="1"/>
</dbReference>
<feature type="domain" description="Guanylate cyclase" evidence="6">
    <location>
        <begin position="88"/>
        <end position="222"/>
    </location>
</feature>
<dbReference type="PROSITE" id="PS50125">
    <property type="entry name" value="GUANYLATE_CYCLASE_2"/>
    <property type="match status" value="1"/>
</dbReference>
<feature type="compositionally biased region" description="Polar residues" evidence="5">
    <location>
        <begin position="1079"/>
        <end position="1089"/>
    </location>
</feature>
<dbReference type="InterPro" id="IPR011990">
    <property type="entry name" value="TPR-like_helical_dom_sf"/>
</dbReference>
<keyword evidence="2" id="KW-0067">ATP-binding</keyword>
<evidence type="ECO:0000256" key="5">
    <source>
        <dbReference type="SAM" id="MobiDB-lite"/>
    </source>
</evidence>
<keyword evidence="4" id="KW-0802">TPR repeat</keyword>
<evidence type="ECO:0000256" key="2">
    <source>
        <dbReference type="ARBA" id="ARBA00022840"/>
    </source>
</evidence>
<feature type="region of interest" description="Disordered" evidence="5">
    <location>
        <begin position="1072"/>
        <end position="1092"/>
    </location>
</feature>
<keyword evidence="1" id="KW-0547">Nucleotide-binding</keyword>
<name>A0AAV7JA04_COTGL</name>
<feature type="repeat" description="TPR" evidence="4">
    <location>
        <begin position="1195"/>
        <end position="1228"/>
    </location>
</feature>
<dbReference type="InterPro" id="IPR029787">
    <property type="entry name" value="Nucleotide_cyclase"/>
</dbReference>
<dbReference type="GO" id="GO:0005524">
    <property type="term" value="F:ATP binding"/>
    <property type="evidence" value="ECO:0007669"/>
    <property type="project" value="UniProtKB-KW"/>
</dbReference>
<dbReference type="GO" id="GO:0035556">
    <property type="term" value="P:intracellular signal transduction"/>
    <property type="evidence" value="ECO:0007669"/>
    <property type="project" value="InterPro"/>
</dbReference>
<evidence type="ECO:0000313" key="7">
    <source>
        <dbReference type="EMBL" id="KAH0568791.1"/>
    </source>
</evidence>
<proteinExistence type="predicted"/>
<dbReference type="Gene3D" id="3.30.70.1230">
    <property type="entry name" value="Nucleotide cyclase"/>
    <property type="match status" value="2"/>
</dbReference>
<sequence>MKKSPSYKENLWHGKDSLTSKSSSESQTIHWIPELFGPVFETEKISLCQSYRAHQEKIRTQLISTFVPDEIIYKTDFAKKSLEEFLAVILFIEISNLNDIWDKFSPTENSASYGLNFLLNKYLGPIIENIYNYEGDVIKLEADEILAVWKVPTFQLAAEIVEAVIKCGLKCQKGVKNISTILQVKIKITISTGDVAFSLIGNDNFKKWVLVGQPIIEAESAANNCNPGEVILTKSTWQYVLPSNYEYLPVDSDNVKIINEIGLSKLERRIPNKSKDEKISITHMTTSKEPTSNPYRSSINDAVTLKIGDKLSTFLIPLLTSEIEKHRALELLTQIQKVSILSINITPVKSKTQEIVNLSDKCFHALYKLTEKYLGIIKTVKVYPKRIFFSVYFGFSPDNHFLHENSLICAEKYRMILSNIEDIVKLSMGISTGMVFCGVIGHTIRQTFTCTGLSCEKSKKIATVANQYVNCDFDTVLYSNLPRKNFRLRSVKGITGFGKFNIYEFHQLDEKESLVSRKIDKIYPIIGCFDKLEKLTDILDDICVPSRNYCGVLIEGSDSAGKSRLLDECVLIAKSRQISTCTVSLNFLNTTRAYNTIYYILLEIFQIHDCYSVEERKKSLIKKIGNIIPLSKFCYLNVLFNVDFTHSSTFLSENEEQHISKTLTLFDKLLGSVQKPTGIFIDDIHFMDLESWAFVTRIMNCNNFFLAMTIDNFKSISSNHYNDSRLFKFTLNGFDSKEMGILICQFLNVHAISEKIDKILNNANWMNAGWLEAFISLVLERKWFEFYFRGGKVNFQDLISPPLVSVIKVPYGVFPEEINPHLPQDKFHVLDIKSTSINSQFIRDDTYLDIETLYKKLFHKLTSYEQSVLRSAAVLGDIFTRETLENVTPNSMDFHTARAITRLMNLRIVECASIQRFNYNFSPYVKRNTFSDMHHLLHCSCYQTNVAVRDEQLPSYAGCKLLEFKVKAFRRFVYEQILPSQKRELHSRAVEIYERQAKTCISCGGGSFLNALGVVQGIGTDARALRPSIVRRSLSRDAIYFSKFKFRRRSSSTESPNQEGIHHQKISILPTHSKDQHESQYSSDELSTPSDKRNLTKSELLLLKKSDPSRRSQLKKFSLIDFRNCDCENVLNGVFQELLWHLQHTDWSNKLVEYMMEYSAGLIFICRYYEAFNILIITKEINDKLPLEKRWKNKYIIWGLMGDASVALGNISKAKKYFKEAIRLQTNDQHYDMLCVRPKVICRVWHRKINRKLINRFYKNRFSENEMSRRLVIAYHLMKLSKVLLIQGESNRAELIAIDAFNIGFSSSEGFTQKCELYIKACEIFRACSQLKTARKLDKQILMIIMKKFWWAYVDEIVFVLRVFKSMFEVKLLLGEYNNALEIGSKLFKISKSLHIRMKRIYETADLMQELYHLSNQDIDKSSITWYYALSLDLTLDAGMVLKSFEQCAEYAKEIIANKNRSCVFRDPESLKRLLTCLWIWQLRSGTAVTATFAQCCASYAVNIKPDNYAQLLNLLKTFEVYFLELRRCINIKRSDELSELLQNTKLILKTLEQHLSNAVFIKPRFYMLKAYFKLAHGDKHSAKSLLKKARKYASFQSNEMLLAWILLNEKMWEKLQFNNTSSYWMENVRHVDSFNWRDIHDFDVKAWSSILFFSLPPDSYL</sequence>
<feature type="region of interest" description="Disordered" evidence="5">
    <location>
        <begin position="1"/>
        <end position="21"/>
    </location>
</feature>
<dbReference type="InterPro" id="IPR019734">
    <property type="entry name" value="TPR_rpt"/>
</dbReference>
<dbReference type="EMBL" id="JAHXZJ010000001">
    <property type="protein sequence ID" value="KAH0568791.1"/>
    <property type="molecule type" value="Genomic_DNA"/>
</dbReference>
<dbReference type="InterPro" id="IPR027417">
    <property type="entry name" value="P-loop_NTPase"/>
</dbReference>
<evidence type="ECO:0000313" key="8">
    <source>
        <dbReference type="Proteomes" id="UP000826195"/>
    </source>
</evidence>
<dbReference type="SUPFAM" id="SSF48452">
    <property type="entry name" value="TPR-like"/>
    <property type="match status" value="1"/>
</dbReference>
<reference evidence="7 8" key="1">
    <citation type="journal article" date="2021" name="J. Hered.">
        <title>A chromosome-level genome assembly of the parasitoid wasp, Cotesia glomerata (Hymenoptera: Braconidae).</title>
        <authorList>
            <person name="Pinto B.J."/>
            <person name="Weis J.J."/>
            <person name="Gamble T."/>
            <person name="Ode P.J."/>
            <person name="Paul R."/>
            <person name="Zaspel J.M."/>
        </authorList>
    </citation>
    <scope>NUCLEOTIDE SEQUENCE [LARGE SCALE GENOMIC DNA]</scope>
    <source>
        <strain evidence="7">CgM1</strain>
    </source>
</reference>
<dbReference type="InterPro" id="IPR001054">
    <property type="entry name" value="A/G_cyclase"/>
</dbReference>
<keyword evidence="8" id="KW-1185">Reference proteome</keyword>
<evidence type="ECO:0000259" key="6">
    <source>
        <dbReference type="PROSITE" id="PS50125"/>
    </source>
</evidence>
<dbReference type="Proteomes" id="UP000826195">
    <property type="component" value="Unassembled WGS sequence"/>
</dbReference>
<gene>
    <name evidence="7" type="ORF">KQX54_021485</name>
</gene>
<dbReference type="GO" id="GO:0009190">
    <property type="term" value="P:cyclic nucleotide biosynthetic process"/>
    <property type="evidence" value="ECO:0007669"/>
    <property type="project" value="InterPro"/>
</dbReference>